<dbReference type="AlphaFoldDB" id="A0AAW4XEM8"/>
<accession>A0AAW4XEM8</accession>
<gene>
    <name evidence="1" type="ORF">LQ384_09900</name>
</gene>
<organism evidence="1 2">
    <name type="scientific">Rhodococcus rhodochrous</name>
    <dbReference type="NCBI Taxonomy" id="1829"/>
    <lineage>
        <taxon>Bacteria</taxon>
        <taxon>Bacillati</taxon>
        <taxon>Actinomycetota</taxon>
        <taxon>Actinomycetes</taxon>
        <taxon>Mycobacteriales</taxon>
        <taxon>Nocardiaceae</taxon>
        <taxon>Rhodococcus</taxon>
    </lineage>
</organism>
<evidence type="ECO:0000313" key="2">
    <source>
        <dbReference type="Proteomes" id="UP001198630"/>
    </source>
</evidence>
<proteinExistence type="predicted"/>
<reference evidence="1" key="1">
    <citation type="submission" date="2021-11" db="EMBL/GenBank/DDBJ databases">
        <title>Development of a sustainable strategy for remediation of hydrocarbon-contaminated territories based on the waste exchange concept.</title>
        <authorList>
            <person name="Elkin A."/>
        </authorList>
    </citation>
    <scope>NUCLEOTIDE SEQUENCE</scope>
    <source>
        <strain evidence="1">IEGM 757</strain>
    </source>
</reference>
<protein>
    <submittedName>
        <fullName evidence="1">Uncharacterized protein</fullName>
    </submittedName>
</protein>
<dbReference type="Proteomes" id="UP001198630">
    <property type="component" value="Unassembled WGS sequence"/>
</dbReference>
<evidence type="ECO:0000313" key="1">
    <source>
        <dbReference type="EMBL" id="MCD2111408.1"/>
    </source>
</evidence>
<name>A0AAW4XEM8_RHORH</name>
<sequence length="78" mass="8679">MAALKTFARMNPDRTFEAYDLKDEFGIHFDHPARLGALFHAAHQAGHIEPVGFTQSRRPTRSGGVTRLWQATRSGVDG</sequence>
<dbReference type="RefSeq" id="WP_230789855.1">
    <property type="nucleotide sequence ID" value="NZ_JAJNCO010000004.1"/>
</dbReference>
<comment type="caution">
    <text evidence="1">The sequence shown here is derived from an EMBL/GenBank/DDBJ whole genome shotgun (WGS) entry which is preliminary data.</text>
</comment>
<dbReference type="EMBL" id="JAJNCO010000004">
    <property type="protein sequence ID" value="MCD2111408.1"/>
    <property type="molecule type" value="Genomic_DNA"/>
</dbReference>